<organism evidence="2 3">
    <name type="scientific">Pseudorhodoplanes sinuspersici</name>
    <dbReference type="NCBI Taxonomy" id="1235591"/>
    <lineage>
        <taxon>Bacteria</taxon>
        <taxon>Pseudomonadati</taxon>
        <taxon>Pseudomonadota</taxon>
        <taxon>Alphaproteobacteria</taxon>
        <taxon>Hyphomicrobiales</taxon>
        <taxon>Pseudorhodoplanes</taxon>
    </lineage>
</organism>
<feature type="domain" description="SnoaL-like" evidence="1">
    <location>
        <begin position="15"/>
        <end position="75"/>
    </location>
</feature>
<accession>A0A1W6ZKG6</accession>
<evidence type="ECO:0000313" key="3">
    <source>
        <dbReference type="Proteomes" id="UP000194137"/>
    </source>
</evidence>
<dbReference type="KEGG" id="psin:CAK95_00035"/>
<dbReference type="AlphaFoldDB" id="A0A1W6ZKG6"/>
<proteinExistence type="predicted"/>
<sequence>MPLREEDGMKHWFSDLYTHIDAMRLEDFVAGLTPDVEVVVGTNPAMKGREQVKAGIRQLFSAIDGIQFSLRDSIAMRLRQSC</sequence>
<dbReference type="SUPFAM" id="SSF54427">
    <property type="entry name" value="NTF2-like"/>
    <property type="match status" value="1"/>
</dbReference>
<reference evidence="2 3" key="1">
    <citation type="submission" date="2017-05" db="EMBL/GenBank/DDBJ databases">
        <title>Full genome sequence of Pseudorhodoplanes sinuspersici.</title>
        <authorList>
            <person name="Dastgheib S.M.M."/>
            <person name="Shavandi M."/>
            <person name="Tirandaz H."/>
        </authorList>
    </citation>
    <scope>NUCLEOTIDE SEQUENCE [LARGE SCALE GENOMIC DNA]</scope>
    <source>
        <strain evidence="2 3">RIPI110</strain>
    </source>
</reference>
<evidence type="ECO:0000259" key="1">
    <source>
        <dbReference type="Pfam" id="PF12680"/>
    </source>
</evidence>
<gene>
    <name evidence="2" type="ORF">CAK95_00035</name>
</gene>
<evidence type="ECO:0000313" key="2">
    <source>
        <dbReference type="EMBL" id="ARP97640.1"/>
    </source>
</evidence>
<dbReference type="Gene3D" id="3.10.450.50">
    <property type="match status" value="1"/>
</dbReference>
<dbReference type="Proteomes" id="UP000194137">
    <property type="component" value="Chromosome"/>
</dbReference>
<dbReference type="EMBL" id="CP021112">
    <property type="protein sequence ID" value="ARP97640.1"/>
    <property type="molecule type" value="Genomic_DNA"/>
</dbReference>
<keyword evidence="3" id="KW-1185">Reference proteome</keyword>
<dbReference type="STRING" id="1235591.CAK95_00035"/>
<dbReference type="InterPro" id="IPR032710">
    <property type="entry name" value="NTF2-like_dom_sf"/>
</dbReference>
<dbReference type="Pfam" id="PF12680">
    <property type="entry name" value="SnoaL_2"/>
    <property type="match status" value="1"/>
</dbReference>
<dbReference type="InterPro" id="IPR037401">
    <property type="entry name" value="SnoaL-like"/>
</dbReference>
<protein>
    <recommendedName>
        <fullName evidence="1">SnoaL-like domain-containing protein</fullName>
    </recommendedName>
</protein>
<name>A0A1W6ZKG6_9HYPH</name>